<reference evidence="2 3" key="1">
    <citation type="journal article" date="2021" name="Elife">
        <title>Chloroplast acquisition without the gene transfer in kleptoplastic sea slugs, Plakobranchus ocellatus.</title>
        <authorList>
            <person name="Maeda T."/>
            <person name="Takahashi S."/>
            <person name="Yoshida T."/>
            <person name="Shimamura S."/>
            <person name="Takaki Y."/>
            <person name="Nagai Y."/>
            <person name="Toyoda A."/>
            <person name="Suzuki Y."/>
            <person name="Arimoto A."/>
            <person name="Ishii H."/>
            <person name="Satoh N."/>
            <person name="Nishiyama T."/>
            <person name="Hasebe M."/>
            <person name="Maruyama T."/>
            <person name="Minagawa J."/>
            <person name="Obokata J."/>
            <person name="Shigenobu S."/>
        </authorList>
    </citation>
    <scope>NUCLEOTIDE SEQUENCE [LARGE SCALE GENOMIC DNA]</scope>
</reference>
<gene>
    <name evidence="2" type="ORF">PoB_005690500</name>
</gene>
<evidence type="ECO:0000313" key="3">
    <source>
        <dbReference type="Proteomes" id="UP000735302"/>
    </source>
</evidence>
<evidence type="ECO:0000313" key="2">
    <source>
        <dbReference type="EMBL" id="GFO30400.1"/>
    </source>
</evidence>
<protein>
    <submittedName>
        <fullName evidence="2">Uncharacterized protein</fullName>
    </submittedName>
</protein>
<evidence type="ECO:0000256" key="1">
    <source>
        <dbReference type="SAM" id="Coils"/>
    </source>
</evidence>
<dbReference type="AlphaFoldDB" id="A0AAV4CCD7"/>
<sequence>MDTRIRKNPSYKVFVEETRNLLTYVLQEIRLRKTYQAQLTDREAEMQKYIDLHNKDPRVSKALKLADHWRKEKDHSEEKIQTLLMEINTLNLDMKILETKMNSLQRRLDKMEMQIQKSRTCEQEKERLEEQILLREKAVNEIGDTVENLNNTINLMKTEATQKEQDFKAKLEAAPTRFHAKLAALSRELEMMSLEKEYKMQEARELHDHVNVLIMENYRSAERVKILMGSVRRLRVKNCLNTSDAGPCKDH</sequence>
<organism evidence="2 3">
    <name type="scientific">Plakobranchus ocellatus</name>
    <dbReference type="NCBI Taxonomy" id="259542"/>
    <lineage>
        <taxon>Eukaryota</taxon>
        <taxon>Metazoa</taxon>
        <taxon>Spiralia</taxon>
        <taxon>Lophotrochozoa</taxon>
        <taxon>Mollusca</taxon>
        <taxon>Gastropoda</taxon>
        <taxon>Heterobranchia</taxon>
        <taxon>Euthyneura</taxon>
        <taxon>Panpulmonata</taxon>
        <taxon>Sacoglossa</taxon>
        <taxon>Placobranchoidea</taxon>
        <taxon>Plakobranchidae</taxon>
        <taxon>Plakobranchus</taxon>
    </lineage>
</organism>
<proteinExistence type="predicted"/>
<dbReference type="Proteomes" id="UP000735302">
    <property type="component" value="Unassembled WGS sequence"/>
</dbReference>
<name>A0AAV4CCD7_9GAST</name>
<keyword evidence="3" id="KW-1185">Reference proteome</keyword>
<comment type="caution">
    <text evidence="2">The sequence shown here is derived from an EMBL/GenBank/DDBJ whole genome shotgun (WGS) entry which is preliminary data.</text>
</comment>
<keyword evidence="1" id="KW-0175">Coiled coil</keyword>
<accession>A0AAV4CCD7</accession>
<feature type="coiled-coil region" evidence="1">
    <location>
        <begin position="80"/>
        <end position="166"/>
    </location>
</feature>
<dbReference type="EMBL" id="BLXT01006233">
    <property type="protein sequence ID" value="GFO30400.1"/>
    <property type="molecule type" value="Genomic_DNA"/>
</dbReference>